<dbReference type="InterPro" id="IPR010998">
    <property type="entry name" value="Integrase_recombinase_N"/>
</dbReference>
<keyword evidence="1 3" id="KW-0238">DNA-binding</keyword>
<keyword evidence="7" id="KW-1185">Reference proteome</keyword>
<dbReference type="STRING" id="472963.BKP45_20390"/>
<reference evidence="6 7" key="1">
    <citation type="submission" date="2016-10" db="EMBL/GenBank/DDBJ databases">
        <title>Draft genome sequences of four alkaliphilic bacteria belonging to the Anaerobacillus genus.</title>
        <authorList>
            <person name="Bassil N.M."/>
            <person name="Lloyd J.R."/>
        </authorList>
    </citation>
    <scope>NUCLEOTIDE SEQUENCE [LARGE SCALE GENOMIC DNA]</scope>
    <source>
        <strain evidence="6 7">DSM 22531</strain>
    </source>
</reference>
<feature type="domain" description="Core-binding (CB)" evidence="5">
    <location>
        <begin position="7"/>
        <end position="97"/>
    </location>
</feature>
<name>A0A1S2LZQ2_9BACI</name>
<organism evidence="6 7">
    <name type="scientific">Anaerobacillus alkalidiazotrophicus</name>
    <dbReference type="NCBI Taxonomy" id="472963"/>
    <lineage>
        <taxon>Bacteria</taxon>
        <taxon>Bacillati</taxon>
        <taxon>Bacillota</taxon>
        <taxon>Bacilli</taxon>
        <taxon>Bacillales</taxon>
        <taxon>Bacillaceae</taxon>
        <taxon>Anaerobacillus</taxon>
    </lineage>
</organism>
<protein>
    <recommendedName>
        <fullName evidence="8">Integrase</fullName>
    </recommendedName>
</protein>
<keyword evidence="2" id="KW-0233">DNA recombination</keyword>
<dbReference type="Gene3D" id="1.10.150.130">
    <property type="match status" value="1"/>
</dbReference>
<dbReference type="Gene3D" id="1.10.443.10">
    <property type="entry name" value="Intergrase catalytic core"/>
    <property type="match status" value="1"/>
</dbReference>
<evidence type="ECO:0000259" key="4">
    <source>
        <dbReference type="PROSITE" id="PS51898"/>
    </source>
</evidence>
<dbReference type="SUPFAM" id="SSF56349">
    <property type="entry name" value="DNA breaking-rejoining enzymes"/>
    <property type="match status" value="1"/>
</dbReference>
<evidence type="ECO:0008006" key="8">
    <source>
        <dbReference type="Google" id="ProtNLM"/>
    </source>
</evidence>
<dbReference type="InterPro" id="IPR050090">
    <property type="entry name" value="Tyrosine_recombinase_XerCD"/>
</dbReference>
<evidence type="ECO:0000313" key="7">
    <source>
        <dbReference type="Proteomes" id="UP000180057"/>
    </source>
</evidence>
<dbReference type="Proteomes" id="UP000180057">
    <property type="component" value="Unassembled WGS sequence"/>
</dbReference>
<accession>A0A1S2LZQ2</accession>
<evidence type="ECO:0000256" key="2">
    <source>
        <dbReference type="ARBA" id="ARBA00023172"/>
    </source>
</evidence>
<dbReference type="InterPro" id="IPR002104">
    <property type="entry name" value="Integrase_catalytic"/>
</dbReference>
<gene>
    <name evidence="6" type="ORF">BKP45_20390</name>
</gene>
<evidence type="ECO:0000313" key="6">
    <source>
        <dbReference type="EMBL" id="OIJ17918.1"/>
    </source>
</evidence>
<dbReference type="AlphaFoldDB" id="A0A1S2LZQ2"/>
<evidence type="ECO:0000256" key="3">
    <source>
        <dbReference type="PROSITE-ProRule" id="PRU01248"/>
    </source>
</evidence>
<dbReference type="GO" id="GO:0006310">
    <property type="term" value="P:DNA recombination"/>
    <property type="evidence" value="ECO:0007669"/>
    <property type="project" value="UniProtKB-KW"/>
</dbReference>
<evidence type="ECO:0000256" key="1">
    <source>
        <dbReference type="ARBA" id="ARBA00023125"/>
    </source>
</evidence>
<comment type="caution">
    <text evidence="6">The sequence shown here is derived from an EMBL/GenBank/DDBJ whole genome shotgun (WGS) entry which is preliminary data.</text>
</comment>
<dbReference type="GO" id="GO:0003677">
    <property type="term" value="F:DNA binding"/>
    <property type="evidence" value="ECO:0007669"/>
    <property type="project" value="UniProtKB-UniRule"/>
</dbReference>
<feature type="domain" description="Tyr recombinase" evidence="4">
    <location>
        <begin position="120"/>
        <end position="331"/>
    </location>
</feature>
<dbReference type="InterPro" id="IPR011010">
    <property type="entry name" value="DNA_brk_join_enz"/>
</dbReference>
<dbReference type="InterPro" id="IPR044068">
    <property type="entry name" value="CB"/>
</dbReference>
<dbReference type="PROSITE" id="PS51900">
    <property type="entry name" value="CB"/>
    <property type="match status" value="1"/>
</dbReference>
<dbReference type="EMBL" id="MLQS01000031">
    <property type="protein sequence ID" value="OIJ17918.1"/>
    <property type="molecule type" value="Genomic_DNA"/>
</dbReference>
<proteinExistence type="predicted"/>
<dbReference type="OrthoDB" id="2349923at2"/>
<dbReference type="PANTHER" id="PTHR30349">
    <property type="entry name" value="PHAGE INTEGRASE-RELATED"/>
    <property type="match status" value="1"/>
</dbReference>
<dbReference type="GO" id="GO:0015074">
    <property type="term" value="P:DNA integration"/>
    <property type="evidence" value="ECO:0007669"/>
    <property type="project" value="InterPro"/>
</dbReference>
<dbReference type="PANTHER" id="PTHR30349:SF86">
    <property type="entry name" value="INTEGRASE_RECOMBINASE AQ_AA09-RELATED"/>
    <property type="match status" value="1"/>
</dbReference>
<sequence length="331" mass="39458">MDILDKTSLPSFVKEFLFHLVQKKRKSSTIRRYIYDLEDFFLWLHTEKRDLTFSTFANLSSTDINNYFNILTKTRNYQPRTTKRIQIVLNQLYKYYDNQGLSKNPIQKISKIEVGEPLMMAEDFLTEQEINHLFTSIRSYDGLSENQLKTRHLIVNRNEGIFILFLYYGLTLQELTGIQMTNIHFETNSIDITNSKKLRQIKITPEHKQILYKYYHTIPLPVRPRYHEDDPFFVAFDFQRGTYRWVYDNNKPKRLTNIAIQRMIQKEITRSGLRKGTSAQHFRNTYILKEIEKGKTLSLLKEDLGLKTDLSLNKFFQFASFQKKSESVLKK</sequence>
<dbReference type="InterPro" id="IPR013762">
    <property type="entry name" value="Integrase-like_cat_sf"/>
</dbReference>
<evidence type="ECO:0000259" key="5">
    <source>
        <dbReference type="PROSITE" id="PS51900"/>
    </source>
</evidence>
<dbReference type="PROSITE" id="PS51898">
    <property type="entry name" value="TYR_RECOMBINASE"/>
    <property type="match status" value="1"/>
</dbReference>
<dbReference type="RefSeq" id="WP_071390980.1">
    <property type="nucleotide sequence ID" value="NZ_MLQS01000031.1"/>
</dbReference>